<feature type="domain" description="DAGKc" evidence="5">
    <location>
        <begin position="17"/>
        <end position="147"/>
    </location>
</feature>
<name>B8J745_ANAD2</name>
<dbReference type="HOGENOM" id="CLU_045532_0_1_7"/>
<accession>B8J745</accession>
<dbReference type="GO" id="GO:0005524">
    <property type="term" value="F:ATP binding"/>
    <property type="evidence" value="ECO:0007669"/>
    <property type="project" value="UniProtKB-KW"/>
</dbReference>
<evidence type="ECO:0000259" key="5">
    <source>
        <dbReference type="PROSITE" id="PS50146"/>
    </source>
</evidence>
<keyword evidence="2" id="KW-0547">Nucleotide-binding</keyword>
<dbReference type="RefSeq" id="WP_012633151.1">
    <property type="nucleotide sequence ID" value="NC_011891.1"/>
</dbReference>
<dbReference type="GO" id="GO:0005886">
    <property type="term" value="C:plasma membrane"/>
    <property type="evidence" value="ECO:0007669"/>
    <property type="project" value="TreeGrafter"/>
</dbReference>
<dbReference type="InterPro" id="IPR016064">
    <property type="entry name" value="NAD/diacylglycerol_kinase_sf"/>
</dbReference>
<keyword evidence="4" id="KW-0067">ATP-binding</keyword>
<dbReference type="Pfam" id="PF19279">
    <property type="entry name" value="YegS_C"/>
    <property type="match status" value="1"/>
</dbReference>
<keyword evidence="1" id="KW-0808">Transferase</keyword>
<dbReference type="AlphaFoldDB" id="B8J745"/>
<evidence type="ECO:0000256" key="4">
    <source>
        <dbReference type="ARBA" id="ARBA00022840"/>
    </source>
</evidence>
<reference evidence="6" key="1">
    <citation type="submission" date="2009-01" db="EMBL/GenBank/DDBJ databases">
        <title>Complete sequence of Anaeromyxobacter dehalogenans 2CP-1.</title>
        <authorList>
            <consortium name="US DOE Joint Genome Institute"/>
            <person name="Lucas S."/>
            <person name="Copeland A."/>
            <person name="Lapidus A."/>
            <person name="Glavina del Rio T."/>
            <person name="Dalin E."/>
            <person name="Tice H."/>
            <person name="Bruce D."/>
            <person name="Goodwin L."/>
            <person name="Pitluck S."/>
            <person name="Saunders E."/>
            <person name="Brettin T."/>
            <person name="Detter J.C."/>
            <person name="Han C."/>
            <person name="Larimer F."/>
            <person name="Land M."/>
            <person name="Hauser L."/>
            <person name="Kyrpides N."/>
            <person name="Ovchinnikova G."/>
            <person name="Beliaev A.S."/>
            <person name="Richardson P."/>
        </authorList>
    </citation>
    <scope>NUCLEOTIDE SEQUENCE</scope>
    <source>
        <strain evidence="6">2CP-1</strain>
    </source>
</reference>
<evidence type="ECO:0000256" key="1">
    <source>
        <dbReference type="ARBA" id="ARBA00022679"/>
    </source>
</evidence>
<sequence length="319" mass="33292">MRAAEGMEQARTSGREVEFPRLVFLVNPEAQDGHAAARLRGLLSRAPAWTRRSRLAVVTTLSGAERAMRGLAPDEIPVAAGGDATVNFVARAVRAADRADRPMAILPLGVGNVIAHALGVADLRRALAAIADGRSLQIDALVTTHPEAPLALASVSCGFEGQIISGASRGRGLARVGGVLAALPGALRKHTGVRLEADGVVLAEPSEPVFNVGVYNLPCVAWGTVVHPDADPADGLADVVVHRRRRTFTSALRHGVATAAPPRSSVRTARAARIRLASRSPIQIDLEGSASPGEIEIRVEPAALRIITGRRRCVAASGA</sequence>
<dbReference type="EMBL" id="CP001359">
    <property type="protein sequence ID" value="ACL65235.1"/>
    <property type="molecule type" value="Genomic_DNA"/>
</dbReference>
<gene>
    <name evidence="6" type="ordered locus">A2cp1_1893</name>
</gene>
<dbReference type="SUPFAM" id="SSF111331">
    <property type="entry name" value="NAD kinase/diacylglycerol kinase-like"/>
    <property type="match status" value="1"/>
</dbReference>
<protein>
    <submittedName>
        <fullName evidence="6">Diacylglycerol kinase catalytic region</fullName>
    </submittedName>
</protein>
<dbReference type="InterPro" id="IPR017438">
    <property type="entry name" value="ATP-NAD_kinase_N"/>
</dbReference>
<dbReference type="GO" id="GO:0016301">
    <property type="term" value="F:kinase activity"/>
    <property type="evidence" value="ECO:0007669"/>
    <property type="project" value="UniProtKB-KW"/>
</dbReference>
<dbReference type="Pfam" id="PF00781">
    <property type="entry name" value="DAGK_cat"/>
    <property type="match status" value="1"/>
</dbReference>
<evidence type="ECO:0000256" key="3">
    <source>
        <dbReference type="ARBA" id="ARBA00022777"/>
    </source>
</evidence>
<dbReference type="Gene3D" id="2.60.200.40">
    <property type="match status" value="1"/>
</dbReference>
<dbReference type="InterPro" id="IPR001206">
    <property type="entry name" value="Diacylglycerol_kinase_cat_dom"/>
</dbReference>
<dbReference type="PANTHER" id="PTHR12358:SF106">
    <property type="entry name" value="LIPID KINASE YEGS"/>
    <property type="match status" value="1"/>
</dbReference>
<dbReference type="InterPro" id="IPR045540">
    <property type="entry name" value="YegS/DAGK_C"/>
</dbReference>
<dbReference type="PANTHER" id="PTHR12358">
    <property type="entry name" value="SPHINGOSINE KINASE"/>
    <property type="match status" value="1"/>
</dbReference>
<organism evidence="6 7">
    <name type="scientific">Anaeromyxobacter dehalogenans (strain ATCC BAA-258 / DSM 21875 / 2CP-1)</name>
    <dbReference type="NCBI Taxonomy" id="455488"/>
    <lineage>
        <taxon>Bacteria</taxon>
        <taxon>Pseudomonadati</taxon>
        <taxon>Myxococcota</taxon>
        <taxon>Myxococcia</taxon>
        <taxon>Myxococcales</taxon>
        <taxon>Cystobacterineae</taxon>
        <taxon>Anaeromyxobacteraceae</taxon>
        <taxon>Anaeromyxobacter</taxon>
    </lineage>
</organism>
<keyword evidence="3 6" id="KW-0418">Kinase</keyword>
<evidence type="ECO:0000313" key="6">
    <source>
        <dbReference type="EMBL" id="ACL65235.1"/>
    </source>
</evidence>
<evidence type="ECO:0000256" key="2">
    <source>
        <dbReference type="ARBA" id="ARBA00022741"/>
    </source>
</evidence>
<dbReference type="InterPro" id="IPR050187">
    <property type="entry name" value="Lipid_Phosphate_FormReg"/>
</dbReference>
<dbReference type="Proteomes" id="UP000007089">
    <property type="component" value="Chromosome"/>
</dbReference>
<dbReference type="Gene3D" id="3.40.50.10330">
    <property type="entry name" value="Probable inorganic polyphosphate/atp-NAD kinase, domain 1"/>
    <property type="match status" value="1"/>
</dbReference>
<proteinExistence type="predicted"/>
<dbReference type="KEGG" id="acp:A2cp1_1893"/>
<keyword evidence="7" id="KW-1185">Reference proteome</keyword>
<evidence type="ECO:0000313" key="7">
    <source>
        <dbReference type="Proteomes" id="UP000007089"/>
    </source>
</evidence>
<dbReference type="PROSITE" id="PS50146">
    <property type="entry name" value="DAGK"/>
    <property type="match status" value="1"/>
</dbReference>